<dbReference type="Proteomes" id="UP000230233">
    <property type="component" value="Chromosome II"/>
</dbReference>
<evidence type="ECO:0000256" key="1">
    <source>
        <dbReference type="ARBA" id="ARBA00022771"/>
    </source>
</evidence>
<name>A0A2G5UZG3_9PELO</name>
<protein>
    <recommendedName>
        <fullName evidence="6">RING-type domain-containing protein</fullName>
    </recommendedName>
</protein>
<keyword evidence="1 3" id="KW-0863">Zinc-finger</keyword>
<dbReference type="Gene3D" id="3.30.40.10">
    <property type="entry name" value="Zinc/RING finger domain, C3HC4 (zinc finger)"/>
    <property type="match status" value="1"/>
</dbReference>
<evidence type="ECO:0000256" key="3">
    <source>
        <dbReference type="PROSITE-ProRule" id="PRU00175"/>
    </source>
</evidence>
<dbReference type="PROSITE" id="PS50089">
    <property type="entry name" value="ZF_RING_2"/>
    <property type="match status" value="1"/>
</dbReference>
<dbReference type="InterPro" id="IPR056711">
    <property type="entry name" value="DUF7809"/>
</dbReference>
<keyword evidence="1 3" id="KW-0479">Metal-binding</keyword>
<evidence type="ECO:0000313" key="8">
    <source>
        <dbReference type="Proteomes" id="UP000230233"/>
    </source>
</evidence>
<feature type="compositionally biased region" description="Polar residues" evidence="5">
    <location>
        <begin position="1339"/>
        <end position="1350"/>
    </location>
</feature>
<keyword evidence="4" id="KW-0175">Coiled coil</keyword>
<dbReference type="Pfam" id="PF25100">
    <property type="entry name" value="DUF7809"/>
    <property type="match status" value="1"/>
</dbReference>
<dbReference type="GO" id="GO:0008270">
    <property type="term" value="F:zinc ion binding"/>
    <property type="evidence" value="ECO:0007669"/>
    <property type="project" value="UniProtKB-KW"/>
</dbReference>
<reference evidence="8" key="1">
    <citation type="submission" date="2017-10" db="EMBL/GenBank/DDBJ databases">
        <title>Rapid genome shrinkage in a self-fertile nematode reveals novel sperm competition proteins.</title>
        <authorList>
            <person name="Yin D."/>
            <person name="Schwarz E.M."/>
            <person name="Thomas C.G."/>
            <person name="Felde R.L."/>
            <person name="Korf I.F."/>
            <person name="Cutter A.D."/>
            <person name="Schartner C.M."/>
            <person name="Ralston E.J."/>
            <person name="Meyer B.J."/>
            <person name="Haag E.S."/>
        </authorList>
    </citation>
    <scope>NUCLEOTIDE SEQUENCE [LARGE SCALE GENOMIC DNA]</scope>
    <source>
        <strain evidence="8">JU1422</strain>
    </source>
</reference>
<proteinExistence type="predicted"/>
<dbReference type="GO" id="GO:0045087">
    <property type="term" value="P:innate immune response"/>
    <property type="evidence" value="ECO:0007669"/>
    <property type="project" value="TreeGrafter"/>
</dbReference>
<evidence type="ECO:0000259" key="6">
    <source>
        <dbReference type="PROSITE" id="PS50089"/>
    </source>
</evidence>
<feature type="region of interest" description="Disordered" evidence="5">
    <location>
        <begin position="1339"/>
        <end position="1403"/>
    </location>
</feature>
<evidence type="ECO:0000256" key="4">
    <source>
        <dbReference type="SAM" id="Coils"/>
    </source>
</evidence>
<feature type="coiled-coil region" evidence="4">
    <location>
        <begin position="157"/>
        <end position="184"/>
    </location>
</feature>
<dbReference type="GO" id="GO:0045121">
    <property type="term" value="C:membrane raft"/>
    <property type="evidence" value="ECO:0007669"/>
    <property type="project" value="TreeGrafter"/>
</dbReference>
<dbReference type="SUPFAM" id="SSF57850">
    <property type="entry name" value="RING/U-box"/>
    <property type="match status" value="1"/>
</dbReference>
<dbReference type="PANTHER" id="PTHR21447">
    <property type="entry name" value="RING-TYPE DOMAIN-CONTAINING PROTEIN-RELATED"/>
    <property type="match status" value="1"/>
</dbReference>
<sequence>MTNCLKNPDKTPITDATLQIASNYVINELSTHFDTKKDYGKENESKVLQKIIDNSDQQLRMYGSGLELAENLRVFGNFPLSHKFFNTEICDPFTNRTAEVYENLKKQKYFCKPDLFVLLQNMINENVKAPIPKIVQFMMVAFLKSQEEANHGRLEFVKFDENVFEKIEKEIQEAMKNYIVTQAQIDKMRLEFSGYDLHENIQKFKSLLPKNWRELKNFEKWEIPLLIRHFYTNMLGDPELPKCLNLIYQNSKIMIDCLQKIIKNRPEMFLPYPKIQNVVRLFQYGKREFVIQAELCQAVLGRENRAEHKEQKLISTMDLEDVLSDPGVVQHVTFLRTPIIHSKHRAQPIVGVDPGEFYILAEDGLFHFLRKLIFVGKVFQREMNQEIKWMINQLENLFDCDFDTLEMVYLDKMDKLEAEFQKRISKFPPAKDVRNAKSDGFTVQNLKNELAHLGLTTNFPEIQNHAELVYSEVEQRKKERFLRTSDLFDAIEQCQLACISEKFPKLKAFLHDQRACARVWALKCATCQPKPDPKKSEGSKKFKDTKWKFYRRDEIQPAGSFNPNDNDAIITCSDGLKLYSSLNLYFNLIQRYDALNGIPRMSEKKFDEISRNSKLFLLDSNDASFAVSNVFKLNEQVKKSSYSSEKPFLHNLASFSKVSKKHFYIRTVSVTPIQTESRRRVFSEEILEILEIILNGKEKEKLKKYQNSWKLNSGKLTLNLEELKQVLEDLDVDKSRISLIPDLSDVLATIQMMTRTGDPVISMNYEKAEIVMSNYQAIFKIFQSIICEIDWSTDSCKKHPKCSISHKSKILEHLKKYQSMKEGTFVRAGDVEKLVKELKAHCNYSNRKNGNMAPMVKLFDANFNEFVSMHFFLEELKKAGIPTNSGSEDVVLNSEKLKASVIPVWKARILIMLAWIEAFFGDGFKKWKEILRRAMMYRIPCSGFEKDEDLMNILLGTDKEKQEEIAQLSIITLNDNPPSHEFLKTAKTRSWTVSGHDYRWNDPILLGIVRKFLEGIQKREQTTPEPKKVNEQSTTVVQKDTESIKLASVTPKAQKSAPDDTRNDSESIKCNEQSSTSPQKTPEIQKTFEDLKIAGETSKSAPEDVKTLESSKKASEAATPLQNVAEPTVPQKESKNCEKCFRTCEMLNETKKELKSNENKIKNLEKKMSAKEKKLEEFEDQKRKIEDKDKEINEKSVEIEELKRKVEENMKIAEEKEKLVSEVTQLTDSIAELKGENSKQKQKFLESQNQHMDQITHLEYELDMARQTTQILNQKVSELESQKAEDVNWLVEKQNLRLEIQENRRKIKEFYDENIRMRTENEVNQRMIQQLLDKLANSTSSGISYSNPPAASSDRDYSNPANYRRPESPSFGSNYSNLRPPVSTPDTSNSSNHSNPGSAFSGSNYSNPGISKCEICRYELKSDDRIFKCFQCRCPSHTNCASSWLKTRQECPSCNGMFLNSTRNRSYF</sequence>
<feature type="compositionally biased region" description="Basic and acidic residues" evidence="5">
    <location>
        <begin position="1019"/>
        <end position="1030"/>
    </location>
</feature>
<evidence type="ECO:0000313" key="7">
    <source>
        <dbReference type="EMBL" id="PIC44922.1"/>
    </source>
</evidence>
<feature type="domain" description="RING-type" evidence="6">
    <location>
        <begin position="1413"/>
        <end position="1455"/>
    </location>
</feature>
<evidence type="ECO:0000256" key="5">
    <source>
        <dbReference type="SAM" id="MobiDB-lite"/>
    </source>
</evidence>
<dbReference type="PANTHER" id="PTHR21447:SF13">
    <property type="entry name" value="RING-TYPE DOMAIN-CONTAINING PROTEIN"/>
    <property type="match status" value="1"/>
</dbReference>
<dbReference type="EMBL" id="PDUG01000002">
    <property type="protein sequence ID" value="PIC44922.1"/>
    <property type="molecule type" value="Genomic_DNA"/>
</dbReference>
<feature type="coiled-coil region" evidence="4">
    <location>
        <begin position="1144"/>
        <end position="1313"/>
    </location>
</feature>
<comment type="caution">
    <text evidence="7">The sequence shown here is derived from an EMBL/GenBank/DDBJ whole genome shotgun (WGS) entry which is preliminary data.</text>
</comment>
<organism evidence="7 8">
    <name type="scientific">Caenorhabditis nigoni</name>
    <dbReference type="NCBI Taxonomy" id="1611254"/>
    <lineage>
        <taxon>Eukaryota</taxon>
        <taxon>Metazoa</taxon>
        <taxon>Ecdysozoa</taxon>
        <taxon>Nematoda</taxon>
        <taxon>Chromadorea</taxon>
        <taxon>Rhabditida</taxon>
        <taxon>Rhabditina</taxon>
        <taxon>Rhabditomorpha</taxon>
        <taxon>Rhabditoidea</taxon>
        <taxon>Rhabditidae</taxon>
        <taxon>Peloderinae</taxon>
        <taxon>Caenorhabditis</taxon>
    </lineage>
</organism>
<dbReference type="InterPro" id="IPR013083">
    <property type="entry name" value="Znf_RING/FYVE/PHD"/>
</dbReference>
<accession>A0A2G5UZG3</accession>
<feature type="compositionally biased region" description="Basic and acidic residues" evidence="5">
    <location>
        <begin position="1057"/>
        <end position="1069"/>
    </location>
</feature>
<gene>
    <name evidence="7" type="primary">Cnig_chr_II.g5123</name>
    <name evidence="7" type="ORF">B9Z55_005123</name>
</gene>
<feature type="compositionally biased region" description="Polar residues" evidence="5">
    <location>
        <begin position="1384"/>
        <end position="1403"/>
    </location>
</feature>
<dbReference type="InterPro" id="IPR001841">
    <property type="entry name" value="Znf_RING"/>
</dbReference>
<keyword evidence="2" id="KW-0862">Zinc</keyword>
<feature type="compositionally biased region" description="Polar residues" evidence="5">
    <location>
        <begin position="1070"/>
        <end position="1084"/>
    </location>
</feature>
<keyword evidence="8" id="KW-1185">Reference proteome</keyword>
<feature type="compositionally biased region" description="Basic and acidic residues" evidence="5">
    <location>
        <begin position="1101"/>
        <end position="1115"/>
    </location>
</feature>
<feature type="region of interest" description="Disordered" evidence="5">
    <location>
        <begin position="1019"/>
        <end position="1131"/>
    </location>
</feature>
<dbReference type="STRING" id="1611254.A0A2G5UZG3"/>
<evidence type="ECO:0000256" key="2">
    <source>
        <dbReference type="ARBA" id="ARBA00022833"/>
    </source>
</evidence>